<dbReference type="EMBL" id="CACRYJ010000032">
    <property type="protein sequence ID" value="VZO37246.1"/>
    <property type="molecule type" value="Genomic_DNA"/>
</dbReference>
<sequence>MIGARTIAANALVTQSVEAQMGGGSTWCAVVALAADVTAWMQMLPLRRHPASRWEP</sequence>
<evidence type="ECO:0000313" key="1">
    <source>
        <dbReference type="EMBL" id="VZO37246.1"/>
    </source>
</evidence>
<proteinExistence type="predicted"/>
<organism evidence="1 2">
    <name type="scientific">Occultella aeris</name>
    <dbReference type="NCBI Taxonomy" id="2761496"/>
    <lineage>
        <taxon>Bacteria</taxon>
        <taxon>Bacillati</taxon>
        <taxon>Actinomycetota</taxon>
        <taxon>Actinomycetes</taxon>
        <taxon>Micrococcales</taxon>
        <taxon>Ruaniaceae</taxon>
        <taxon>Occultella</taxon>
    </lineage>
</organism>
<dbReference type="AlphaFoldDB" id="A0A7M4DJM6"/>
<reference evidence="1 2" key="1">
    <citation type="submission" date="2019-11" db="EMBL/GenBank/DDBJ databases">
        <authorList>
            <person name="Criscuolo A."/>
        </authorList>
    </citation>
    <scope>NUCLEOTIDE SEQUENCE [LARGE SCALE GENOMIC DNA]</scope>
    <source>
        <strain evidence="1">CIP111667</strain>
    </source>
</reference>
<protein>
    <submittedName>
        <fullName evidence="1">Uncharacterized protein</fullName>
    </submittedName>
</protein>
<evidence type="ECO:0000313" key="2">
    <source>
        <dbReference type="Proteomes" id="UP000419743"/>
    </source>
</evidence>
<dbReference type="Proteomes" id="UP000419743">
    <property type="component" value="Unassembled WGS sequence"/>
</dbReference>
<accession>A0A7M4DJM6</accession>
<comment type="caution">
    <text evidence="1">The sequence shown here is derived from an EMBL/GenBank/DDBJ whole genome shotgun (WGS) entry which is preliminary data.</text>
</comment>
<dbReference type="RefSeq" id="WP_197522494.1">
    <property type="nucleotide sequence ID" value="NZ_CACRYJ010000032.1"/>
</dbReference>
<keyword evidence="2" id="KW-1185">Reference proteome</keyword>
<gene>
    <name evidence="1" type="ORF">HALOF300_02333</name>
</gene>
<name>A0A7M4DJM6_9MICO</name>